<feature type="signal peptide" evidence="1">
    <location>
        <begin position="1"/>
        <end position="22"/>
    </location>
</feature>
<evidence type="ECO:0008006" key="4">
    <source>
        <dbReference type="Google" id="ProtNLM"/>
    </source>
</evidence>
<evidence type="ECO:0000313" key="3">
    <source>
        <dbReference type="Proteomes" id="UP000448199"/>
    </source>
</evidence>
<reference evidence="2 3" key="1">
    <citation type="submission" date="2019-12" db="EMBL/GenBank/DDBJ databases">
        <title>Genomic-based taxomic classification of the family Erythrobacteraceae.</title>
        <authorList>
            <person name="Xu L."/>
        </authorList>
    </citation>
    <scope>NUCLEOTIDE SEQUENCE [LARGE SCALE GENOMIC DNA]</scope>
    <source>
        <strain evidence="2 3">DSM 17792</strain>
    </source>
</reference>
<gene>
    <name evidence="2" type="ORF">GRI69_03950</name>
</gene>
<organism evidence="2 3">
    <name type="scientific">Qipengyuania vulgaris</name>
    <dbReference type="NCBI Taxonomy" id="291985"/>
    <lineage>
        <taxon>Bacteria</taxon>
        <taxon>Pseudomonadati</taxon>
        <taxon>Pseudomonadota</taxon>
        <taxon>Alphaproteobacteria</taxon>
        <taxon>Sphingomonadales</taxon>
        <taxon>Erythrobacteraceae</taxon>
        <taxon>Qipengyuania</taxon>
    </lineage>
</organism>
<dbReference type="RefSeq" id="WP_237452912.1">
    <property type="nucleotide sequence ID" value="NZ_WTYC01000001.1"/>
</dbReference>
<dbReference type="InterPro" id="IPR011990">
    <property type="entry name" value="TPR-like_helical_dom_sf"/>
</dbReference>
<name>A0A844XP86_9SPHN</name>
<dbReference type="AlphaFoldDB" id="A0A844XP86"/>
<dbReference type="Gene3D" id="1.25.40.10">
    <property type="entry name" value="Tetratricopeptide repeat domain"/>
    <property type="match status" value="1"/>
</dbReference>
<keyword evidence="1" id="KW-0732">Signal</keyword>
<proteinExistence type="predicted"/>
<sequence>MRQPLLPALLGIWLSASFPVAAQETSDGQNAERLPDPPIVVIANPDAAERVVTAGSRLPQKNIFANSAIASSVGTRGLGPQSGMSPHSSVRGIKKKDCVSEDPALGKVVICTLATGDDLLAAGDMDGALTMYRSIAYSSENSARERHVASEKLYAAADQSGSAELREEGLIALLANGGLNPGEARSARRTLVALALSENDRIRAIRRLENVVKHHPEDADSLANLAILQGAEGIAGSRAMMQRAIAIRKSAGRSVPAGWSRFAEAD</sequence>
<evidence type="ECO:0000256" key="1">
    <source>
        <dbReference type="SAM" id="SignalP"/>
    </source>
</evidence>
<protein>
    <recommendedName>
        <fullName evidence="4">Tetratricopeptide repeat protein</fullName>
    </recommendedName>
</protein>
<dbReference type="Proteomes" id="UP000448199">
    <property type="component" value="Unassembled WGS sequence"/>
</dbReference>
<dbReference type="EMBL" id="WTYC01000001">
    <property type="protein sequence ID" value="MXO47410.1"/>
    <property type="molecule type" value="Genomic_DNA"/>
</dbReference>
<accession>A0A844XP86</accession>
<comment type="caution">
    <text evidence="2">The sequence shown here is derived from an EMBL/GenBank/DDBJ whole genome shotgun (WGS) entry which is preliminary data.</text>
</comment>
<keyword evidence="3" id="KW-1185">Reference proteome</keyword>
<feature type="chain" id="PRO_5032575138" description="Tetratricopeptide repeat protein" evidence="1">
    <location>
        <begin position="23"/>
        <end position="266"/>
    </location>
</feature>
<evidence type="ECO:0000313" key="2">
    <source>
        <dbReference type="EMBL" id="MXO47410.1"/>
    </source>
</evidence>